<evidence type="ECO:0000313" key="1">
    <source>
        <dbReference type="EMBL" id="KAJ7698036.1"/>
    </source>
</evidence>
<gene>
    <name evidence="1" type="ORF">B0H17DRAFT_1197027</name>
</gene>
<comment type="caution">
    <text evidence="1">The sequence shown here is derived from an EMBL/GenBank/DDBJ whole genome shotgun (WGS) entry which is preliminary data.</text>
</comment>
<sequence length="94" mass="10501">MGDEISGMYPTLIIVIVNLHQTIWDAPSYGETKHGSTQFTSRKRIDHSATFRSARAAIIHLDTQTTSTDAITAPEGEERLVRYRFVQAGEFEGC</sequence>
<dbReference type="EMBL" id="JARKIE010000027">
    <property type="protein sequence ID" value="KAJ7698036.1"/>
    <property type="molecule type" value="Genomic_DNA"/>
</dbReference>
<accession>A0AAD7DSI3</accession>
<organism evidence="1 2">
    <name type="scientific">Mycena rosella</name>
    <name type="common">Pink bonnet</name>
    <name type="synonym">Agaricus rosellus</name>
    <dbReference type="NCBI Taxonomy" id="1033263"/>
    <lineage>
        <taxon>Eukaryota</taxon>
        <taxon>Fungi</taxon>
        <taxon>Dikarya</taxon>
        <taxon>Basidiomycota</taxon>
        <taxon>Agaricomycotina</taxon>
        <taxon>Agaricomycetes</taxon>
        <taxon>Agaricomycetidae</taxon>
        <taxon>Agaricales</taxon>
        <taxon>Marasmiineae</taxon>
        <taxon>Mycenaceae</taxon>
        <taxon>Mycena</taxon>
    </lineage>
</organism>
<dbReference type="AlphaFoldDB" id="A0AAD7DSI3"/>
<protein>
    <submittedName>
        <fullName evidence="1">Uncharacterized protein</fullName>
    </submittedName>
</protein>
<reference evidence="1" key="1">
    <citation type="submission" date="2023-03" db="EMBL/GenBank/DDBJ databases">
        <title>Massive genome expansion in bonnet fungi (Mycena s.s.) driven by repeated elements and novel gene families across ecological guilds.</title>
        <authorList>
            <consortium name="Lawrence Berkeley National Laboratory"/>
            <person name="Harder C.B."/>
            <person name="Miyauchi S."/>
            <person name="Viragh M."/>
            <person name="Kuo A."/>
            <person name="Thoen E."/>
            <person name="Andreopoulos B."/>
            <person name="Lu D."/>
            <person name="Skrede I."/>
            <person name="Drula E."/>
            <person name="Henrissat B."/>
            <person name="Morin E."/>
            <person name="Kohler A."/>
            <person name="Barry K."/>
            <person name="LaButti K."/>
            <person name="Morin E."/>
            <person name="Salamov A."/>
            <person name="Lipzen A."/>
            <person name="Mereny Z."/>
            <person name="Hegedus B."/>
            <person name="Baldrian P."/>
            <person name="Stursova M."/>
            <person name="Weitz H."/>
            <person name="Taylor A."/>
            <person name="Grigoriev I.V."/>
            <person name="Nagy L.G."/>
            <person name="Martin F."/>
            <person name="Kauserud H."/>
        </authorList>
    </citation>
    <scope>NUCLEOTIDE SEQUENCE</scope>
    <source>
        <strain evidence="1">CBHHK067</strain>
    </source>
</reference>
<proteinExistence type="predicted"/>
<evidence type="ECO:0000313" key="2">
    <source>
        <dbReference type="Proteomes" id="UP001221757"/>
    </source>
</evidence>
<keyword evidence="2" id="KW-1185">Reference proteome</keyword>
<name>A0AAD7DSI3_MYCRO</name>
<dbReference type="Proteomes" id="UP001221757">
    <property type="component" value="Unassembled WGS sequence"/>
</dbReference>